<evidence type="ECO:0000313" key="1">
    <source>
        <dbReference type="EMBL" id="KIM73555.1"/>
    </source>
</evidence>
<evidence type="ECO:0000313" key="2">
    <source>
        <dbReference type="Proteomes" id="UP000054166"/>
    </source>
</evidence>
<dbReference type="EMBL" id="KN833079">
    <property type="protein sequence ID" value="KIM73555.1"/>
    <property type="molecule type" value="Genomic_DNA"/>
</dbReference>
<organism evidence="1 2">
    <name type="scientific">Piloderma croceum (strain F 1598)</name>
    <dbReference type="NCBI Taxonomy" id="765440"/>
    <lineage>
        <taxon>Eukaryota</taxon>
        <taxon>Fungi</taxon>
        <taxon>Dikarya</taxon>
        <taxon>Basidiomycota</taxon>
        <taxon>Agaricomycotina</taxon>
        <taxon>Agaricomycetes</taxon>
        <taxon>Agaricomycetidae</taxon>
        <taxon>Atheliales</taxon>
        <taxon>Atheliaceae</taxon>
        <taxon>Piloderma</taxon>
    </lineage>
</organism>
<sequence>MHHVLEFFREVIQTGGIVVPEVLGQLGKVSNLDDYTKKPPVLQMFYQWMLSRASSPKCRLRHCSNLQISSTFLHDERLVLQPNYTFLNLVTSAVGFTSLSL</sequence>
<dbReference type="InParanoid" id="A0A0C3ELU8"/>
<proteinExistence type="predicted"/>
<reference evidence="2" key="2">
    <citation type="submission" date="2015-01" db="EMBL/GenBank/DDBJ databases">
        <title>Evolutionary Origins and Diversification of the Mycorrhizal Mutualists.</title>
        <authorList>
            <consortium name="DOE Joint Genome Institute"/>
            <consortium name="Mycorrhizal Genomics Consortium"/>
            <person name="Kohler A."/>
            <person name="Kuo A."/>
            <person name="Nagy L.G."/>
            <person name="Floudas D."/>
            <person name="Copeland A."/>
            <person name="Barry K.W."/>
            <person name="Cichocki N."/>
            <person name="Veneault-Fourrey C."/>
            <person name="LaButti K."/>
            <person name="Lindquist E.A."/>
            <person name="Lipzen A."/>
            <person name="Lundell T."/>
            <person name="Morin E."/>
            <person name="Murat C."/>
            <person name="Riley R."/>
            <person name="Ohm R."/>
            <person name="Sun H."/>
            <person name="Tunlid A."/>
            <person name="Henrissat B."/>
            <person name="Grigoriev I.V."/>
            <person name="Hibbett D.S."/>
            <person name="Martin F."/>
        </authorList>
    </citation>
    <scope>NUCLEOTIDE SEQUENCE [LARGE SCALE GENOMIC DNA]</scope>
    <source>
        <strain evidence="2">F 1598</strain>
    </source>
</reference>
<keyword evidence="2" id="KW-1185">Reference proteome</keyword>
<protein>
    <submittedName>
        <fullName evidence="1">Uncharacterized protein</fullName>
    </submittedName>
</protein>
<name>A0A0C3ELU8_PILCF</name>
<dbReference type="AlphaFoldDB" id="A0A0C3ELU8"/>
<accession>A0A0C3ELU8</accession>
<reference evidence="1 2" key="1">
    <citation type="submission" date="2014-04" db="EMBL/GenBank/DDBJ databases">
        <authorList>
            <consortium name="DOE Joint Genome Institute"/>
            <person name="Kuo A."/>
            <person name="Tarkka M."/>
            <person name="Buscot F."/>
            <person name="Kohler A."/>
            <person name="Nagy L.G."/>
            <person name="Floudas D."/>
            <person name="Copeland A."/>
            <person name="Barry K.W."/>
            <person name="Cichocki N."/>
            <person name="Veneault-Fourrey C."/>
            <person name="LaButti K."/>
            <person name="Lindquist E.A."/>
            <person name="Lipzen A."/>
            <person name="Lundell T."/>
            <person name="Morin E."/>
            <person name="Murat C."/>
            <person name="Sun H."/>
            <person name="Tunlid A."/>
            <person name="Henrissat B."/>
            <person name="Grigoriev I.V."/>
            <person name="Hibbett D.S."/>
            <person name="Martin F."/>
            <person name="Nordberg H.P."/>
            <person name="Cantor M.N."/>
            <person name="Hua S.X."/>
        </authorList>
    </citation>
    <scope>NUCLEOTIDE SEQUENCE [LARGE SCALE GENOMIC DNA]</scope>
    <source>
        <strain evidence="1 2">F 1598</strain>
    </source>
</reference>
<dbReference type="Proteomes" id="UP000054166">
    <property type="component" value="Unassembled WGS sequence"/>
</dbReference>
<dbReference type="HOGENOM" id="CLU_2292737_0_0_1"/>
<gene>
    <name evidence="1" type="ORF">PILCRDRAFT_725421</name>
</gene>